<dbReference type="SUPFAM" id="SSF53474">
    <property type="entry name" value="alpha/beta-Hydrolases"/>
    <property type="match status" value="1"/>
</dbReference>
<dbReference type="Pfam" id="PF02129">
    <property type="entry name" value="Peptidase_S15"/>
    <property type="match status" value="1"/>
</dbReference>
<reference evidence="3 4" key="1">
    <citation type="submission" date="2018-09" db="EMBL/GenBank/DDBJ databases">
        <authorList>
            <person name="Zhu H."/>
        </authorList>
    </citation>
    <scope>NUCLEOTIDE SEQUENCE [LARGE SCALE GENOMIC DNA]</scope>
    <source>
        <strain evidence="3 4">K2R01-6</strain>
    </source>
</reference>
<accession>A0A418WK12</accession>
<sequence length="365" mass="40223">MHFIGKASAALLMALSMSVPLGAREAVMTGDLARKDARPLENTAGLETEYGVVTMPDGVRLRSIVTRPEGARGPLPAVFFAQWVSCGSIEFRAERPNTLRDIAQRSGLALIRVERAGTGDSEGPACSALDYDTEVAHYRAALDQLSRHRWIDSDRIVIYGSSLGSTTAPLIAEGRRIAGIVVQGGGALTYLERMIQFDRINLERAGKMPPDRIHGEMLKRIAFQQHYLIGRKTPSRIAAENPELKGVWESLLGTEPGSHYGRPFAWHWQAADKDFLAAWTRIAAPVMVVYGEYDQYETRHGHRLIVDTVNALRPGGATWLEIPGGSHDLEIFPSAIAAYRDEGGRSAPERFTEPVIAWLKRVTAR</sequence>
<dbReference type="PANTHER" id="PTHR43265">
    <property type="entry name" value="ESTERASE ESTD"/>
    <property type="match status" value="1"/>
</dbReference>
<dbReference type="OrthoDB" id="9809549at2"/>
<dbReference type="GO" id="GO:0052689">
    <property type="term" value="F:carboxylic ester hydrolase activity"/>
    <property type="evidence" value="ECO:0007669"/>
    <property type="project" value="TreeGrafter"/>
</dbReference>
<dbReference type="RefSeq" id="WP_119761520.1">
    <property type="nucleotide sequence ID" value="NZ_QYUM01000003.1"/>
</dbReference>
<gene>
    <name evidence="3" type="ORF">D3876_08960</name>
</gene>
<feature type="domain" description="Xaa-Pro dipeptidyl-peptidase-like" evidence="2">
    <location>
        <begin position="57"/>
        <end position="295"/>
    </location>
</feature>
<comment type="caution">
    <text evidence="3">The sequence shown here is derived from an EMBL/GenBank/DDBJ whole genome shotgun (WGS) entry which is preliminary data.</text>
</comment>
<feature type="signal peptide" evidence="1">
    <location>
        <begin position="1"/>
        <end position="23"/>
    </location>
</feature>
<evidence type="ECO:0000313" key="4">
    <source>
        <dbReference type="Proteomes" id="UP000286100"/>
    </source>
</evidence>
<dbReference type="EMBL" id="QYUM01000003">
    <property type="protein sequence ID" value="RJF90373.1"/>
    <property type="molecule type" value="Genomic_DNA"/>
</dbReference>
<proteinExistence type="predicted"/>
<dbReference type="InterPro" id="IPR053145">
    <property type="entry name" value="AB_hydrolase_Est10"/>
</dbReference>
<evidence type="ECO:0000256" key="1">
    <source>
        <dbReference type="SAM" id="SignalP"/>
    </source>
</evidence>
<dbReference type="Proteomes" id="UP000286100">
    <property type="component" value="Unassembled WGS sequence"/>
</dbReference>
<evidence type="ECO:0000259" key="2">
    <source>
        <dbReference type="Pfam" id="PF02129"/>
    </source>
</evidence>
<dbReference type="AlphaFoldDB" id="A0A418WK12"/>
<keyword evidence="3" id="KW-0378">Hydrolase</keyword>
<evidence type="ECO:0000313" key="3">
    <source>
        <dbReference type="EMBL" id="RJF90373.1"/>
    </source>
</evidence>
<feature type="chain" id="PRO_5019119415" evidence="1">
    <location>
        <begin position="24"/>
        <end position="365"/>
    </location>
</feature>
<dbReference type="Gene3D" id="3.40.50.1820">
    <property type="entry name" value="alpha/beta hydrolase"/>
    <property type="match status" value="1"/>
</dbReference>
<dbReference type="PANTHER" id="PTHR43265:SF1">
    <property type="entry name" value="ESTERASE ESTD"/>
    <property type="match status" value="1"/>
</dbReference>
<dbReference type="InterPro" id="IPR000383">
    <property type="entry name" value="Xaa-Pro-like_dom"/>
</dbReference>
<protein>
    <submittedName>
        <fullName evidence="3">Alpha/beta hydrolase</fullName>
    </submittedName>
</protein>
<dbReference type="InterPro" id="IPR029058">
    <property type="entry name" value="AB_hydrolase_fold"/>
</dbReference>
<keyword evidence="4" id="KW-1185">Reference proteome</keyword>
<name>A0A418WK12_9SPHN</name>
<organism evidence="3 4">
    <name type="scientific">Sphingomonas cavernae</name>
    <dbReference type="NCBI Taxonomy" id="2320861"/>
    <lineage>
        <taxon>Bacteria</taxon>
        <taxon>Pseudomonadati</taxon>
        <taxon>Pseudomonadota</taxon>
        <taxon>Alphaproteobacteria</taxon>
        <taxon>Sphingomonadales</taxon>
        <taxon>Sphingomonadaceae</taxon>
        <taxon>Sphingomonas</taxon>
    </lineage>
</organism>
<keyword evidence="1" id="KW-0732">Signal</keyword>